<feature type="compositionally biased region" description="Polar residues" evidence="2">
    <location>
        <begin position="797"/>
        <end position="813"/>
    </location>
</feature>
<feature type="repeat" description="WD" evidence="1">
    <location>
        <begin position="127"/>
        <end position="161"/>
    </location>
</feature>
<feature type="compositionally biased region" description="Basic and acidic residues" evidence="2">
    <location>
        <begin position="1746"/>
        <end position="1764"/>
    </location>
</feature>
<feature type="compositionally biased region" description="Basic and acidic residues" evidence="2">
    <location>
        <begin position="2647"/>
        <end position="2663"/>
    </location>
</feature>
<feature type="region of interest" description="Disordered" evidence="2">
    <location>
        <begin position="1157"/>
        <end position="1181"/>
    </location>
</feature>
<feature type="compositionally biased region" description="Polar residues" evidence="2">
    <location>
        <begin position="2172"/>
        <end position="2193"/>
    </location>
</feature>
<dbReference type="InterPro" id="IPR036322">
    <property type="entry name" value="WD40_repeat_dom_sf"/>
</dbReference>
<dbReference type="OrthoDB" id="332544at2759"/>
<dbReference type="InterPro" id="IPR001680">
    <property type="entry name" value="WD40_rpt"/>
</dbReference>
<feature type="compositionally biased region" description="Basic and acidic residues" evidence="2">
    <location>
        <begin position="1639"/>
        <end position="1659"/>
    </location>
</feature>
<dbReference type="EMBL" id="FR823393">
    <property type="protein sequence ID" value="CBZ56000.1"/>
    <property type="molecule type" value="Genomic_DNA"/>
</dbReference>
<dbReference type="Pfam" id="PF00400">
    <property type="entry name" value="WD40"/>
    <property type="match status" value="1"/>
</dbReference>
<feature type="compositionally biased region" description="Basic and acidic residues" evidence="2">
    <location>
        <begin position="719"/>
        <end position="732"/>
    </location>
</feature>
<feature type="compositionally biased region" description="Low complexity" evidence="2">
    <location>
        <begin position="931"/>
        <end position="946"/>
    </location>
</feature>
<feature type="region of interest" description="Disordered" evidence="2">
    <location>
        <begin position="2300"/>
        <end position="2334"/>
    </location>
</feature>
<feature type="region of interest" description="Disordered" evidence="2">
    <location>
        <begin position="1261"/>
        <end position="1285"/>
    </location>
</feature>
<dbReference type="InterPro" id="IPR015943">
    <property type="entry name" value="WD40/YVTN_repeat-like_dom_sf"/>
</dbReference>
<feature type="compositionally biased region" description="Polar residues" evidence="2">
    <location>
        <begin position="1732"/>
        <end position="1741"/>
    </location>
</feature>
<dbReference type="eggNOG" id="ENOG502RY34">
    <property type="taxonomic scope" value="Eukaryota"/>
</dbReference>
<feature type="region of interest" description="Disordered" evidence="2">
    <location>
        <begin position="837"/>
        <end position="877"/>
    </location>
</feature>
<evidence type="ECO:0000313" key="3">
    <source>
        <dbReference type="EMBL" id="CBZ56000.1"/>
    </source>
</evidence>
<feature type="region of interest" description="Disordered" evidence="2">
    <location>
        <begin position="1325"/>
        <end position="1352"/>
    </location>
</feature>
<feature type="compositionally biased region" description="Polar residues" evidence="2">
    <location>
        <begin position="2977"/>
        <end position="2993"/>
    </location>
</feature>
<feature type="region of interest" description="Disordered" evidence="2">
    <location>
        <begin position="2638"/>
        <end position="2777"/>
    </location>
</feature>
<dbReference type="PANTHER" id="PTHR13831">
    <property type="entry name" value="MEMBER OF THE HIR1 FAMILY OF WD-REPEAT PROTEINS"/>
    <property type="match status" value="1"/>
</dbReference>
<dbReference type="GO" id="GO:0005634">
    <property type="term" value="C:nucleus"/>
    <property type="evidence" value="ECO:0007669"/>
    <property type="project" value="InterPro"/>
</dbReference>
<proteinExistence type="predicted"/>
<feature type="compositionally biased region" description="Basic and acidic residues" evidence="2">
    <location>
        <begin position="1492"/>
        <end position="1505"/>
    </location>
</feature>
<dbReference type="GO" id="GO:0006338">
    <property type="term" value="P:chromatin remodeling"/>
    <property type="evidence" value="ECO:0007669"/>
    <property type="project" value="TreeGrafter"/>
</dbReference>
<dbReference type="VEuPathDB" id="ToxoDB:NCLIV_064260"/>
<feature type="region of interest" description="Disordered" evidence="2">
    <location>
        <begin position="892"/>
        <end position="989"/>
    </location>
</feature>
<evidence type="ECO:0000313" key="4">
    <source>
        <dbReference type="EMBL" id="CEL70746.1"/>
    </source>
</evidence>
<dbReference type="GO" id="GO:0006351">
    <property type="term" value="P:DNA-templated transcription"/>
    <property type="evidence" value="ECO:0007669"/>
    <property type="project" value="InterPro"/>
</dbReference>
<feature type="compositionally biased region" description="Low complexity" evidence="2">
    <location>
        <begin position="1535"/>
        <end position="1553"/>
    </location>
</feature>
<feature type="region of interest" description="Disordered" evidence="2">
    <location>
        <begin position="65"/>
        <end position="117"/>
    </location>
</feature>
<feature type="compositionally biased region" description="Basic and acidic residues" evidence="2">
    <location>
        <begin position="2739"/>
        <end position="2759"/>
    </location>
</feature>
<feature type="compositionally biased region" description="Low complexity" evidence="2">
    <location>
        <begin position="77"/>
        <end position="87"/>
    </location>
</feature>
<feature type="compositionally biased region" description="Basic and acidic residues" evidence="2">
    <location>
        <begin position="2311"/>
        <end position="2334"/>
    </location>
</feature>
<dbReference type="GO" id="GO:0000785">
    <property type="term" value="C:chromatin"/>
    <property type="evidence" value="ECO:0007669"/>
    <property type="project" value="TreeGrafter"/>
</dbReference>
<feature type="region of interest" description="Disordered" evidence="2">
    <location>
        <begin position="1993"/>
        <end position="2018"/>
    </location>
</feature>
<feature type="region of interest" description="Disordered" evidence="2">
    <location>
        <begin position="712"/>
        <end position="732"/>
    </location>
</feature>
<feature type="compositionally biased region" description="Low complexity" evidence="2">
    <location>
        <begin position="816"/>
        <end position="825"/>
    </location>
</feature>
<evidence type="ECO:0000256" key="1">
    <source>
        <dbReference type="PROSITE-ProRule" id="PRU00221"/>
    </source>
</evidence>
<feature type="region of interest" description="Disordered" evidence="2">
    <location>
        <begin position="234"/>
        <end position="254"/>
    </location>
</feature>
<dbReference type="OMA" id="EHRSEIM"/>
<dbReference type="EMBL" id="LN714487">
    <property type="protein sequence ID" value="CEL70746.1"/>
    <property type="molecule type" value="Genomic_DNA"/>
</dbReference>
<keyword evidence="5" id="KW-1185">Reference proteome</keyword>
<feature type="compositionally biased region" description="Low complexity" evidence="2">
    <location>
        <begin position="956"/>
        <end position="965"/>
    </location>
</feature>
<feature type="compositionally biased region" description="Basic and acidic residues" evidence="2">
    <location>
        <begin position="2712"/>
        <end position="2731"/>
    </location>
</feature>
<feature type="compositionally biased region" description="Basic and acidic residues" evidence="2">
    <location>
        <begin position="2569"/>
        <end position="2585"/>
    </location>
</feature>
<feature type="region of interest" description="Disordered" evidence="2">
    <location>
        <begin position="750"/>
        <end position="825"/>
    </location>
</feature>
<dbReference type="SUPFAM" id="SSF50978">
    <property type="entry name" value="WD40 repeat-like"/>
    <property type="match status" value="1"/>
</dbReference>
<feature type="region of interest" description="Disordered" evidence="2">
    <location>
        <begin position="2552"/>
        <end position="2595"/>
    </location>
</feature>
<feature type="region of interest" description="Disordered" evidence="2">
    <location>
        <begin position="1416"/>
        <end position="1715"/>
    </location>
</feature>
<dbReference type="RefSeq" id="XP_003886026.1">
    <property type="nucleotide sequence ID" value="XM_003885977.1"/>
</dbReference>
<feature type="region of interest" description="Disordered" evidence="2">
    <location>
        <begin position="2955"/>
        <end position="3025"/>
    </location>
</feature>
<feature type="compositionally biased region" description="Low complexity" evidence="2">
    <location>
        <begin position="837"/>
        <end position="865"/>
    </location>
</feature>
<dbReference type="GO" id="GO:0031491">
    <property type="term" value="F:nucleosome binding"/>
    <property type="evidence" value="ECO:0007669"/>
    <property type="project" value="TreeGrafter"/>
</dbReference>
<feature type="compositionally biased region" description="Basic and acidic residues" evidence="2">
    <location>
        <begin position="1785"/>
        <end position="1800"/>
    </location>
</feature>
<feature type="compositionally biased region" description="Basic and acidic residues" evidence="2">
    <location>
        <begin position="547"/>
        <end position="557"/>
    </location>
</feature>
<feature type="compositionally biased region" description="Basic and acidic residues" evidence="2">
    <location>
        <begin position="1263"/>
        <end position="1272"/>
    </location>
</feature>
<feature type="compositionally biased region" description="Low complexity" evidence="2">
    <location>
        <begin position="2556"/>
        <end position="2566"/>
    </location>
</feature>
<dbReference type="Gene3D" id="2.130.10.10">
    <property type="entry name" value="YVTN repeat-like/Quinoprotein amine dehydrogenase"/>
    <property type="match status" value="2"/>
</dbReference>
<reference evidence="3" key="1">
    <citation type="submission" date="2011-02" db="EMBL/GenBank/DDBJ databases">
        <authorList>
            <person name="Aslett M."/>
        </authorList>
    </citation>
    <scope>NUCLEOTIDE SEQUENCE</scope>
    <source>
        <strain evidence="3">Liverpool</strain>
    </source>
</reference>
<keyword evidence="1" id="KW-0853">WD repeat</keyword>
<reference evidence="4" key="4">
    <citation type="journal article" date="2015" name="PLoS ONE">
        <title>Comprehensive Evaluation of Toxoplasma gondii VEG and Neospora caninum LIV Genomes with Tachyzoite Stage Transcriptome and Proteome Defines Novel Transcript Features.</title>
        <authorList>
            <person name="Ramaprasad A."/>
            <person name="Mourier T."/>
            <person name="Naeem R."/>
            <person name="Malas T.B."/>
            <person name="Moussa E."/>
            <person name="Panigrahi A."/>
            <person name="Vermont S.J."/>
            <person name="Otto T.D."/>
            <person name="Wastling J."/>
            <person name="Pain A."/>
        </authorList>
    </citation>
    <scope>NUCLEOTIDE SEQUENCE</scope>
    <source>
        <strain evidence="4">Liverpool</strain>
    </source>
</reference>
<dbReference type="InterPro" id="IPR031120">
    <property type="entry name" value="HIR1-like"/>
</dbReference>
<dbReference type="Proteomes" id="UP000007494">
    <property type="component" value="Chromosome XII"/>
</dbReference>
<feature type="region of interest" description="Disordered" evidence="2">
    <location>
        <begin position="1732"/>
        <end position="1800"/>
    </location>
</feature>
<feature type="compositionally biased region" description="Basic and acidic residues" evidence="2">
    <location>
        <begin position="1166"/>
        <end position="1175"/>
    </location>
</feature>
<name>F0VQK3_NEOCL</name>
<feature type="region of interest" description="Disordered" evidence="2">
    <location>
        <begin position="186"/>
        <end position="215"/>
    </location>
</feature>
<dbReference type="SMART" id="SM00320">
    <property type="entry name" value="WD40"/>
    <property type="match status" value="6"/>
</dbReference>
<gene>
    <name evidence="4" type="ORF">BN1204_064260</name>
    <name evidence="3" type="ORF">NCLIV_064260</name>
</gene>
<feature type="compositionally biased region" description="Polar residues" evidence="2">
    <location>
        <begin position="1481"/>
        <end position="1491"/>
    </location>
</feature>
<feature type="compositionally biased region" description="Low complexity" evidence="2">
    <location>
        <begin position="530"/>
        <end position="545"/>
    </location>
</feature>
<feature type="compositionally biased region" description="Basic and acidic residues" evidence="2">
    <location>
        <begin position="2007"/>
        <end position="2018"/>
    </location>
</feature>
<dbReference type="PROSITE" id="PS50082">
    <property type="entry name" value="WD_REPEATS_2"/>
    <property type="match status" value="1"/>
</dbReference>
<reference evidence="5" key="3">
    <citation type="journal article" date="2012" name="PLoS Pathog.">
        <title>Comparative genomics of the apicomplexan parasites Toxoplasma gondii and Neospora caninum: Coccidia differing in host range and transmission strategy.</title>
        <authorList>
            <person name="Reid A.J."/>
            <person name="Vermont S.J."/>
            <person name="Cotton J.A."/>
            <person name="Harris D."/>
            <person name="Hill-Cawthorne G.A."/>
            <person name="Konen-Waisman S."/>
            <person name="Latham S.M."/>
            <person name="Mourier T."/>
            <person name="Norton R."/>
            <person name="Quail M.A."/>
            <person name="Sanders M."/>
            <person name="Shanmugam D."/>
            <person name="Sohal A."/>
            <person name="Wasmuth J.D."/>
            <person name="Brunk B."/>
            <person name="Grigg M.E."/>
            <person name="Howard J.C."/>
            <person name="Parkinson J."/>
            <person name="Roos D.S."/>
            <person name="Trees A.J."/>
            <person name="Berriman M."/>
            <person name="Pain A."/>
            <person name="Wastling J.M."/>
        </authorList>
    </citation>
    <scope>NUCLEOTIDE SEQUENCE [LARGE SCALE GENOMIC DNA]</scope>
    <source>
        <strain evidence="5">Liverpool</strain>
    </source>
</reference>
<feature type="region of interest" description="Disordered" evidence="2">
    <location>
        <begin position="527"/>
        <end position="561"/>
    </location>
</feature>
<feature type="compositionally biased region" description="Acidic residues" evidence="2">
    <location>
        <begin position="1571"/>
        <end position="1584"/>
    </location>
</feature>
<dbReference type="GO" id="GO:0000417">
    <property type="term" value="C:HIR complex"/>
    <property type="evidence" value="ECO:0007669"/>
    <property type="project" value="TreeGrafter"/>
</dbReference>
<feature type="region of interest" description="Disordered" evidence="2">
    <location>
        <begin position="477"/>
        <end position="502"/>
    </location>
</feature>
<feature type="compositionally biased region" description="Low complexity" evidence="2">
    <location>
        <begin position="1688"/>
        <end position="1697"/>
    </location>
</feature>
<feature type="compositionally biased region" description="Low complexity" evidence="2">
    <location>
        <begin position="1591"/>
        <end position="1607"/>
    </location>
</feature>
<accession>F0VQK3</accession>
<feature type="compositionally biased region" description="Gly residues" evidence="2">
    <location>
        <begin position="1431"/>
        <end position="1441"/>
    </location>
</feature>
<feature type="compositionally biased region" description="Basic and acidic residues" evidence="2">
    <location>
        <begin position="1442"/>
        <end position="1451"/>
    </location>
</feature>
<feature type="region of interest" description="Disordered" evidence="2">
    <location>
        <begin position="2170"/>
        <end position="2193"/>
    </location>
</feature>
<reference evidence="3" key="2">
    <citation type="submission" date="2011-03" db="EMBL/GenBank/DDBJ databases">
        <title>Comparative genomics and transcriptomics of Neospora caninum and Toxoplasma gondii.</title>
        <authorList>
            <person name="Reid A.J."/>
            <person name="Sohal A."/>
            <person name="Harris D."/>
            <person name="Quail M."/>
            <person name="Sanders M."/>
            <person name="Berriman M."/>
            <person name="Wastling J.M."/>
            <person name="Pain A."/>
        </authorList>
    </citation>
    <scope>NUCLEOTIDE SEQUENCE</scope>
    <source>
        <strain evidence="3">Liverpool</strain>
    </source>
</reference>
<dbReference type="GeneID" id="13445223"/>
<evidence type="ECO:0000313" key="5">
    <source>
        <dbReference type="Proteomes" id="UP000007494"/>
    </source>
</evidence>
<feature type="compositionally biased region" description="Basic and acidic residues" evidence="2">
    <location>
        <begin position="1698"/>
        <end position="1710"/>
    </location>
</feature>
<evidence type="ECO:0000256" key="2">
    <source>
        <dbReference type="SAM" id="MobiDB-lite"/>
    </source>
</evidence>
<feature type="compositionally biased region" description="Basic and acidic residues" evidence="2">
    <location>
        <begin position="2955"/>
        <end position="2973"/>
    </location>
</feature>
<feature type="compositionally biased region" description="Basic and acidic residues" evidence="2">
    <location>
        <begin position="2994"/>
        <end position="3009"/>
    </location>
</feature>
<feature type="region of interest" description="Disordered" evidence="2">
    <location>
        <begin position="1373"/>
        <end position="1393"/>
    </location>
</feature>
<feature type="compositionally biased region" description="Acidic residues" evidence="2">
    <location>
        <begin position="2669"/>
        <end position="2682"/>
    </location>
</feature>
<dbReference type="InParanoid" id="F0VQK3"/>
<feature type="region of interest" description="Disordered" evidence="2">
    <location>
        <begin position="2403"/>
        <end position="2428"/>
    </location>
</feature>
<feature type="compositionally biased region" description="Basic and acidic residues" evidence="2">
    <location>
        <begin position="2683"/>
        <end position="2700"/>
    </location>
</feature>
<dbReference type="PANTHER" id="PTHR13831:SF0">
    <property type="entry name" value="PROTEIN HIRA"/>
    <property type="match status" value="1"/>
</dbReference>
<organism evidence="3 5">
    <name type="scientific">Neospora caninum (strain Liverpool)</name>
    <dbReference type="NCBI Taxonomy" id="572307"/>
    <lineage>
        <taxon>Eukaryota</taxon>
        <taxon>Sar</taxon>
        <taxon>Alveolata</taxon>
        <taxon>Apicomplexa</taxon>
        <taxon>Conoidasida</taxon>
        <taxon>Coccidia</taxon>
        <taxon>Eucoccidiorida</taxon>
        <taxon>Eimeriorina</taxon>
        <taxon>Sarcocystidae</taxon>
        <taxon>Neospora</taxon>
    </lineage>
</organism>
<sequence length="3128" mass="331752">MFVERLLHVHHGGLPITSLDFQPHAAPWGMERLATAAANCVKIWVLHSHSPSLCRALLDGKSAGEDAASSHKRHKQAAPAGAAATETPAEEEQSSTAAASPVVNASPGEPPPLSRPPLTVATCVWTASEHRSEIMTVRWAPTGEFLATCDADGNLFVYALNLPLPTWPGTKEVRADAVKSSASVAAEKAPCAGAREEGTPRRGPVKKGKQDAPSSSAALPCLCASLFPSSGQVPWQKAGHQSPPPASGGPSGAGVYTEKWRQVSACLCSAVGHVFDMCWCHDSRTIALAGAKGKVCLVDVPRHEIVTVLSLPGGESGMIKGIAWDPQASLLAACTSAKKVFVWRTQRRTQTKLGHAAWSCSLVYQHDELLLGGPSETPGPRRLSWHPQGTFLALPFAERNGRVFGCCLRVQDDSELKAETCEVENAPANLSDASQAGAGRRKQLAEFREEIFSRLPPLRLRGHRRPIRIVRFSPDLLVEGGAPKPSPGGKSGKTSGSSSALEDGPQDGLCCLYAQASVDGALSIWRFSTDRSSPPDTPTKSPSGSRAGEKAGEDGAGRRPAGTQARCLAVLLNFLDENTTLHDLAWGRHGQWLAAACTGGGVTLVALPHAALNVAFATNWMAYQLAAPETAEAARASGESRAPAAASSPSVAASCSIFNQKLRDPPSPGSTAALSSAAALPQAVPSCSCPCKCCCCSLHRHFAFVPAPPAAAPLPAAPKKSEPGKNEAEEGKVGRIQIESVTAGGKRRICPVNLSGGRPGMTVVSVRRETPGPAGGEASSADVGRTSLVKKEENHAQAESSGLNSKLTTTSPPGTSPAVAQPAPSAAAALSRFPASPSPLAASTGAAPGALGASPQPAASAAVQREAAESDDSPEDGSFLLMLQRQGEEVQRVLQRPSWRPAGVSDSVAPQRDTEGRKLSLADVLLGDVGDQPSAPSASDSARQPPLSAHPVRTQVSGPSSVSSSLAKGPPASALQTAFRGSARESGERAAELSRAVGLLARLRADRRELELAGEAGEEPSKAPSLSRLQQAQQLLAAHAGARTGGDTAGPGAASGTGASGVASLLSRMEAAETPLQRREWQAASANFWRATRGGEEAEGRNVREAAREPGGIPLISLARLPELGAAGGEPATHKMGIAHPSARPAGACDLVVISSGSETDQEASAEDHADREAARAPGTRMQSESICGCVPPNLFLEEPAVSGGVEKANARLAEGEAAAPCEVENGDNGDSRVARSGLVAAPEPCDRRVYAWFRELLPFQRPPDEDGRDSRLTSFEEPGEDDWEEDRAVQVELATVAIHGRAVPEGFGDAVCFGARPRESAYRPLGSGVSGGTPRKGRAREHREAGAAGRSEVLAPVASETCRLETRALRVAEGAAERGRRGEGKAARERWRRSLAEAAPATRARLDRGVCQAAAGSGNGGAGVQANGSANGGKGAAGGRESGRSGDSRRKGFVGGGSGGHGDGEDDDAEFREKELRKSQFLSALNNGGSSKERGDGEKDEEGKKKGRRGPASLATSGAASAPPAEDSGPTRDSAPLAAAEKGAAPASPGEAWGSWNPFRRRLQLLRQFEEEEDEDDEEEDEAPAPPTTHRPASSAAASPAQADAPCVNGCAASGGGDVPAVNAKSADGGDKLQGANEGRRFGRLRARESEEQEERRRPGTKSALSSCLPSPASVSQPMRRDRPRARPASSAWSVSGEERDTPASDGKRRAGTRVGVVALNFLAKARESSQLPSFFSRSLSPALGRDRDMRGSADERSDRHEAPGGSDGDGPLLCCSMLRRPPQHGEDSGKREDEKENLEATNEEILWIRRLPAGLVVTHLLPSPTETPERGRSLLKAKVASPPEAATDPFLLPPSRVLLVVAQAKAALSAHGASADVLSLPFPSPVSSFSSSVPGLCRRRPSKRAGRLDSAFPDGSASRWREVRRRRLCRPRAPRPSPAAGVGRSVLILVDMKTGAMHAARGSDLSFSLHEPICVCRWVELKRRRPIPLASVSRPSRGLSGDESPVEKMTADQNRRDVHEDKAMCVEAETGEATPNGSLSVKDGTSSLCIFLLTAYAKVFLLRPCEELSFHPEGFALGPLAHVSVCSRTRRGSSALFGGDLNEEALRRISPSLFLDEATWFDGRGMARGAHNSEGDQQLEAGRNLERLSLLPQLSRVAPRRALALHDSAPFSTNDATQRPWSEGNSRSSASLTVGGSVVLSLCYYADLSALCRGEKAQVESCEERNEGAKLLSGRSRDTKRLGASARVLPAGGKNAVETPSLRDTVRGAAPAKILWIEIQQRSPSLFSLLEDAEAAGVPALSEQTSHGETGRNREGADKRSRTLGDEDRGGRDAREAMREFFDLTFGAADEHDWIQLAIGLDSGKIFVSLPPGGRRALGMSPLPPRASSQATADAERDRYLGAPFGGDALNGRRSGSQGRERAEDAAHCMQQEPSSWGLAGRSPCDGAQPRFVRIDDLAFQHSDFFSLLTWPAHGVVSEAGCRPVAQLRDADGACESPLWSGGESATGGGCTEVSAARLSLEDLQKRVALSPAVAPAFAQRVLISTLSLPNPPASASASSGGASEVDAEREKRNARGAGREDAAAVQRKQLKKEVDSQRTKFLHFLLQGRFLGPQFAGLLGTTPQGLAAMRREAVQELLSSGQTQRERREEIDEADSREGDGAPNEGAEEREEETGEEEERLACSERCAADRTERDGTETGEGTLEGGEEGNRDNDEERGRSGKGRGGDISDPPSPGEERREEDSQYERDGHSERASRRQSRTSAAVEGENATARELRVPSQRLTVKHLHHQVWSALAVSSSSEFLYWLSALLRRQSELRLLPQLVSSSLFLLSAHLAFLRRLLVAMKTEQRVLAQDLRSGARTLRLLKRQTSPAFAPSSPGVFSRDVVAFSHREADAEAWRLNPEEGAESEELNPGSEVIDWRLLAALRLSAEDVAASILRVLETLHSEEAKKGMEEREGKAALDDRGSEKAVSGNSLRTNQGRATSTIHEGTERDDGVDLEKGKGDEEDEDADNESHGAHSMSARLEALALARERVRKTLAAVQRTREEVRKTSVSLSLYQEERKALMFLLGATVVERYRAEGKRKKRMGFFSYLPLSESSDDTRRDEAQARREEAEAFMEDIF</sequence>
<feature type="compositionally biased region" description="Low complexity" evidence="2">
    <location>
        <begin position="1664"/>
        <end position="1679"/>
    </location>
</feature>
<protein>
    <submittedName>
        <fullName evidence="3">Putative WD domain-containing protein</fullName>
    </submittedName>
    <submittedName>
        <fullName evidence="4">WD domain-containing protein, putative</fullName>
    </submittedName>
</protein>